<dbReference type="InterPro" id="IPR039421">
    <property type="entry name" value="Type_1_exporter"/>
</dbReference>
<name>A0A9N8DAR4_9STRA</name>
<dbReference type="Gene3D" id="3.40.50.300">
    <property type="entry name" value="P-loop containing nucleotide triphosphate hydrolases"/>
    <property type="match status" value="1"/>
</dbReference>
<feature type="compositionally biased region" description="Basic and acidic residues" evidence="1">
    <location>
        <begin position="264"/>
        <end position="283"/>
    </location>
</feature>
<feature type="region of interest" description="Disordered" evidence="1">
    <location>
        <begin position="29"/>
        <end position="492"/>
    </location>
</feature>
<gene>
    <name evidence="5" type="ORF">SEMRO_63_G036010.1</name>
</gene>
<dbReference type="Proteomes" id="UP001153069">
    <property type="component" value="Unassembled WGS sequence"/>
</dbReference>
<keyword evidence="5" id="KW-0547">Nucleotide-binding</keyword>
<dbReference type="OrthoDB" id="6500128at2759"/>
<evidence type="ECO:0000256" key="2">
    <source>
        <dbReference type="SAM" id="Phobius"/>
    </source>
</evidence>
<dbReference type="GO" id="GO:0015421">
    <property type="term" value="F:ABC-type oligopeptide transporter activity"/>
    <property type="evidence" value="ECO:0007669"/>
    <property type="project" value="TreeGrafter"/>
</dbReference>
<feature type="compositionally biased region" description="Polar residues" evidence="1">
    <location>
        <begin position="391"/>
        <end position="404"/>
    </location>
</feature>
<feature type="compositionally biased region" description="Low complexity" evidence="1">
    <location>
        <begin position="33"/>
        <end position="42"/>
    </location>
</feature>
<keyword evidence="2" id="KW-0472">Membrane</keyword>
<keyword evidence="2" id="KW-0812">Transmembrane</keyword>
<feature type="compositionally biased region" description="Polar residues" evidence="1">
    <location>
        <begin position="416"/>
        <end position="443"/>
    </location>
</feature>
<feature type="compositionally biased region" description="Polar residues" evidence="1">
    <location>
        <begin position="67"/>
        <end position="79"/>
    </location>
</feature>
<evidence type="ECO:0000256" key="3">
    <source>
        <dbReference type="SAM" id="SignalP"/>
    </source>
</evidence>
<keyword evidence="5" id="KW-0067">ATP-binding</keyword>
<feature type="compositionally biased region" description="Polar residues" evidence="1">
    <location>
        <begin position="130"/>
        <end position="144"/>
    </location>
</feature>
<dbReference type="SUPFAM" id="SSF52540">
    <property type="entry name" value="P-loop containing nucleoside triphosphate hydrolases"/>
    <property type="match status" value="1"/>
</dbReference>
<dbReference type="InterPro" id="IPR027417">
    <property type="entry name" value="P-loop_NTPase"/>
</dbReference>
<dbReference type="EMBL" id="CAICTM010000062">
    <property type="protein sequence ID" value="CAB9499548.1"/>
    <property type="molecule type" value="Genomic_DNA"/>
</dbReference>
<feature type="transmembrane region" description="Helical" evidence="2">
    <location>
        <begin position="936"/>
        <end position="955"/>
    </location>
</feature>
<evidence type="ECO:0000313" key="5">
    <source>
        <dbReference type="EMBL" id="CAB9499548.1"/>
    </source>
</evidence>
<feature type="compositionally biased region" description="Polar residues" evidence="1">
    <location>
        <begin position="724"/>
        <end position="741"/>
    </location>
</feature>
<dbReference type="GO" id="GO:0005524">
    <property type="term" value="F:ATP binding"/>
    <property type="evidence" value="ECO:0007669"/>
    <property type="project" value="UniProtKB-KW"/>
</dbReference>
<feature type="transmembrane region" description="Helical" evidence="2">
    <location>
        <begin position="1194"/>
        <end position="1215"/>
    </location>
</feature>
<accession>A0A9N8DAR4</accession>
<feature type="compositionally biased region" description="Basic and acidic residues" evidence="1">
    <location>
        <begin position="589"/>
        <end position="600"/>
    </location>
</feature>
<feature type="compositionally biased region" description="Basic and acidic residues" evidence="1">
    <location>
        <begin position="227"/>
        <end position="255"/>
    </location>
</feature>
<feature type="region of interest" description="Disordered" evidence="1">
    <location>
        <begin position="522"/>
        <end position="772"/>
    </location>
</feature>
<keyword evidence="2" id="KW-1133">Transmembrane helix</keyword>
<reference evidence="5" key="1">
    <citation type="submission" date="2020-06" db="EMBL/GenBank/DDBJ databases">
        <authorList>
            <consortium name="Plant Systems Biology data submission"/>
        </authorList>
    </citation>
    <scope>NUCLEOTIDE SEQUENCE</scope>
    <source>
        <strain evidence="5">D6</strain>
    </source>
</reference>
<feature type="compositionally biased region" description="Basic and acidic residues" evidence="1">
    <location>
        <begin position="339"/>
        <end position="360"/>
    </location>
</feature>
<feature type="compositionally biased region" description="Polar residues" evidence="1">
    <location>
        <begin position="464"/>
        <end position="474"/>
    </location>
</feature>
<dbReference type="GO" id="GO:0016887">
    <property type="term" value="F:ATP hydrolysis activity"/>
    <property type="evidence" value="ECO:0007669"/>
    <property type="project" value="InterPro"/>
</dbReference>
<keyword evidence="6" id="KW-1185">Reference proteome</keyword>
<feature type="signal peptide" evidence="3">
    <location>
        <begin position="1"/>
        <end position="33"/>
    </location>
</feature>
<evidence type="ECO:0000256" key="1">
    <source>
        <dbReference type="SAM" id="MobiDB-lite"/>
    </source>
</evidence>
<feature type="transmembrane region" description="Helical" evidence="2">
    <location>
        <begin position="1017"/>
        <end position="1045"/>
    </location>
</feature>
<feature type="domain" description="ABC transporter" evidence="4">
    <location>
        <begin position="1300"/>
        <end position="1594"/>
    </location>
</feature>
<dbReference type="PROSITE" id="PS50893">
    <property type="entry name" value="ABC_TRANSPORTER_2"/>
    <property type="match status" value="1"/>
</dbReference>
<protein>
    <submittedName>
        <fullName evidence="5">Cyclolysin secretion/processing ATP-binding protein CyaB</fullName>
    </submittedName>
</protein>
<feature type="chain" id="PRO_5040221015" evidence="3">
    <location>
        <begin position="34"/>
        <end position="1602"/>
    </location>
</feature>
<feature type="transmembrane region" description="Helical" evidence="2">
    <location>
        <begin position="1094"/>
        <end position="1112"/>
    </location>
</feature>
<keyword evidence="3" id="KW-0732">Signal</keyword>
<feature type="compositionally biased region" description="Polar residues" evidence="1">
    <location>
        <begin position="556"/>
        <end position="587"/>
    </location>
</feature>
<comment type="caution">
    <text evidence="5">The sequence shown here is derived from an EMBL/GenBank/DDBJ whole genome shotgun (WGS) entry which is preliminary data.</text>
</comment>
<dbReference type="Pfam" id="PF00005">
    <property type="entry name" value="ABC_tran"/>
    <property type="match status" value="1"/>
</dbReference>
<feature type="compositionally biased region" description="Polar residues" evidence="1">
    <location>
        <begin position="704"/>
        <end position="715"/>
    </location>
</feature>
<dbReference type="PANTHER" id="PTHR43394">
    <property type="entry name" value="ATP-DEPENDENT PERMEASE MDL1, MITOCHONDRIAL"/>
    <property type="match status" value="1"/>
</dbReference>
<dbReference type="PANTHER" id="PTHR43394:SF1">
    <property type="entry name" value="ATP-BINDING CASSETTE SUB-FAMILY B MEMBER 10, MITOCHONDRIAL"/>
    <property type="match status" value="1"/>
</dbReference>
<organism evidence="5 6">
    <name type="scientific">Seminavis robusta</name>
    <dbReference type="NCBI Taxonomy" id="568900"/>
    <lineage>
        <taxon>Eukaryota</taxon>
        <taxon>Sar</taxon>
        <taxon>Stramenopiles</taxon>
        <taxon>Ochrophyta</taxon>
        <taxon>Bacillariophyta</taxon>
        <taxon>Bacillariophyceae</taxon>
        <taxon>Bacillariophycidae</taxon>
        <taxon>Naviculales</taxon>
        <taxon>Naviculaceae</taxon>
        <taxon>Seminavis</taxon>
    </lineage>
</organism>
<feature type="compositionally biased region" description="Basic and acidic residues" evidence="1">
    <location>
        <begin position="99"/>
        <end position="118"/>
    </location>
</feature>
<sequence length="1602" mass="175017">MKNGTTHRRRRKPSSSLLLVVFIGLASVNQAASSSSSSSSSTIPPPPPPIHGRRHKIPPPPPPRPRQQNVVTTIETTAKTLRPPPPRRRPPPPPPPPNETKETSQPNEEKMSQPRKEDEIESISLPLGRQGSSMKHNTDPNENQGMAKPDNKEKAGSGQSLDLRQRDGGQERGLNVKSIQETLSASQTSATGNHDASTITMSFAAATTTRGPINVANKPPPPPPLRKPVDATTREPESSVGHKDPHDYNTEEAAHSTKMALDSETPKRPSLHDIVIDDGDNHNAETNPESRPGAGSLGSSSGQEENTATFTLPQTSDEGQTRQTDIQEGIDKEEEEERKEDSSKDASESAARKDHSEGARAKPASILSLDQSRREAQAELSSQRPLPDESVPSSKDTQPSTVSFTPAVPQYRQPPFGTSPQQSNQRQPYGIQQQQHSLAQASFQRKEHPQSRNAAASGPPNNRGRYQQPPNWQQVRRPPGKPASNSKSIPVLKSLWSRVEKGLDGLADLEDAISDRAQQLVSSVVPGKPKAPSSLPYKRQAVTKSAKQGLAGPQKRWQQQKEISAQMTKPASSKVSVSMYQLNSGSSFPDKKQLDDDKRSYTPGRSSLPANARKLMPANGGASSPNDGGSWSYPGEHRFVQQNIPQGSDVGQAKNPPSQSDNAEAQPVQRAEEPRQESMVYPQQEQQQQSPKPSLDHNRIEPCQGSTAGTSQAPPSRQAEWPKTQPTKGNPWTVTSSSTPMGTEKERPPHRPSRPTPAPRRPSYLDDDDDDTPSAIARFLGAIPVPNFGKVFRLGRSKAYNDYATLDAWDAADETAKPTGGLFGIFRQQKKATSPTVPPRKKATKEAVVARPVEQLLQRSANGKSTSLLSTENKKSIRGLGKFRALLDIITLGFIVNGFRQLQGLEKIPLPQSLSDFTVVSVPSLLEAFILSLDTWAPLAFVAAMLTVWTNALLFDRRILDRATDVAETAEAEARYSRLYLRLVSSTAAHRHLPSRIFNAARLQGIALAETSRLQAFITYAMATIILMTASFIKPLLLCIAGTFFRVVSLQELRTWPLPFGQILDGVKAVFLAASKDLTSLFEVQLKGAGHHPLQVAFKLSILAALFAVSYLPSLEKRRRIEPTDEEEEDTEEVAQKMSEQIVSLGGSSATRLSFQSKRGWSESLIERWRLVHEDSSALMDDDVSSVGSLLRRIGYYISSWLILAAPILIFGLLLHIPMTGWWGSSRAASPWESILELTVLLLFTNGLVWQTMTTVVQSRDLHPDIPTFLAALAQAWSEMNNQPVSSRPLHGSVNPAAGLVVKDLWSAHVFKRAWAVRGAQLSCRNGEVLVILGDDGAGKSRLLTTLAESLVSPPKQSLTATKVRGNIFVGGIDVAQWDKSLLRKRLGLCLTDVTSLALRASMWSGLSLEEIMEPGDRMKITDPTHTTGPVEKACVVLALKITGLYWSLLPRLPSKLSTVLTANEEDLRPSTLRPRYTVISPSDWSKLLLAQVLAQALYDGENASGSTDRIDGRLAGSVLLLDDSTNMLSEVEELKLLRDLRQTGAATLLSSSKWATGRLADRIVVVKDGAIVETGTHNELLSRGPQQSLYAAKWHTMTAPM</sequence>
<proteinExistence type="predicted"/>
<evidence type="ECO:0000259" key="4">
    <source>
        <dbReference type="PROSITE" id="PS50893"/>
    </source>
</evidence>
<evidence type="ECO:0000313" key="6">
    <source>
        <dbReference type="Proteomes" id="UP001153069"/>
    </source>
</evidence>
<feature type="compositionally biased region" description="Polar residues" evidence="1">
    <location>
        <begin position="177"/>
        <end position="211"/>
    </location>
</feature>
<feature type="compositionally biased region" description="Polar residues" evidence="1">
    <location>
        <begin position="297"/>
        <end position="326"/>
    </location>
</feature>
<dbReference type="InterPro" id="IPR003439">
    <property type="entry name" value="ABC_transporter-like_ATP-bd"/>
</dbReference>